<dbReference type="PANTHER" id="PTHR48025">
    <property type="entry name" value="OS02G0815200 PROTEIN"/>
    <property type="match status" value="1"/>
</dbReference>
<evidence type="ECO:0000313" key="5">
    <source>
        <dbReference type="Proteomes" id="UP000792457"/>
    </source>
</evidence>
<dbReference type="OrthoDB" id="639027at2759"/>
<evidence type="ECO:0000259" key="3">
    <source>
        <dbReference type="PROSITE" id="PS50102"/>
    </source>
</evidence>
<protein>
    <recommendedName>
        <fullName evidence="3">RRM domain-containing protein</fullName>
    </recommendedName>
</protein>
<name>A0A8K0KFS4_LADFU</name>
<dbReference type="InterPro" id="IPR000504">
    <property type="entry name" value="RRM_dom"/>
</dbReference>
<feature type="non-terminal residue" evidence="4">
    <location>
        <position position="1"/>
    </location>
</feature>
<sequence length="146" mass="16636">MIGSGTGSGMARVSLEDPEMLEDWDRERIFLLRNQRLPVAPSPTEMMLCVARLPLEYTEEQFFSLVCTCGEVSRSFLMISEKTGDSKGYGFVEYTTKESALQAKNMLDGKQIDNWVLCCDWLDSSHITFESLHSKCLYVDQLPQDF</sequence>
<evidence type="ECO:0000313" key="4">
    <source>
        <dbReference type="EMBL" id="KAG8234444.1"/>
    </source>
</evidence>
<dbReference type="InterPro" id="IPR050502">
    <property type="entry name" value="Euk_RNA-bind_prot"/>
</dbReference>
<dbReference type="PROSITE" id="PS50102">
    <property type="entry name" value="RRM"/>
    <property type="match status" value="1"/>
</dbReference>
<dbReference type="Proteomes" id="UP000792457">
    <property type="component" value="Unassembled WGS sequence"/>
</dbReference>
<dbReference type="AlphaFoldDB" id="A0A8K0KFS4"/>
<evidence type="ECO:0000256" key="2">
    <source>
        <dbReference type="PROSITE-ProRule" id="PRU00176"/>
    </source>
</evidence>
<comment type="caution">
    <text evidence="4">The sequence shown here is derived from an EMBL/GenBank/DDBJ whole genome shotgun (WGS) entry which is preliminary data.</text>
</comment>
<dbReference type="PANTHER" id="PTHR48025:SF1">
    <property type="entry name" value="RRM DOMAIN-CONTAINING PROTEIN"/>
    <property type="match status" value="1"/>
</dbReference>
<organism evidence="4 5">
    <name type="scientific">Ladona fulva</name>
    <name type="common">Scarce chaser dragonfly</name>
    <name type="synonym">Libellula fulva</name>
    <dbReference type="NCBI Taxonomy" id="123851"/>
    <lineage>
        <taxon>Eukaryota</taxon>
        <taxon>Metazoa</taxon>
        <taxon>Ecdysozoa</taxon>
        <taxon>Arthropoda</taxon>
        <taxon>Hexapoda</taxon>
        <taxon>Insecta</taxon>
        <taxon>Pterygota</taxon>
        <taxon>Palaeoptera</taxon>
        <taxon>Odonata</taxon>
        <taxon>Epiprocta</taxon>
        <taxon>Anisoptera</taxon>
        <taxon>Libelluloidea</taxon>
        <taxon>Libellulidae</taxon>
        <taxon>Ladona</taxon>
    </lineage>
</organism>
<dbReference type="GO" id="GO:0005634">
    <property type="term" value="C:nucleus"/>
    <property type="evidence" value="ECO:0007669"/>
    <property type="project" value="TreeGrafter"/>
</dbReference>
<dbReference type="Gene3D" id="3.30.70.330">
    <property type="match status" value="1"/>
</dbReference>
<proteinExistence type="predicted"/>
<feature type="domain" description="RRM" evidence="3">
    <location>
        <begin position="46"/>
        <end position="124"/>
    </location>
</feature>
<reference evidence="4" key="2">
    <citation type="submission" date="2017-10" db="EMBL/GenBank/DDBJ databases">
        <title>Ladona fulva Genome sequencing and assembly.</title>
        <authorList>
            <person name="Murali S."/>
            <person name="Richards S."/>
            <person name="Bandaranaike D."/>
            <person name="Bellair M."/>
            <person name="Blankenburg K."/>
            <person name="Chao H."/>
            <person name="Dinh H."/>
            <person name="Doddapaneni H."/>
            <person name="Dugan-Rocha S."/>
            <person name="Elkadiri S."/>
            <person name="Gnanaolivu R."/>
            <person name="Hernandez B."/>
            <person name="Skinner E."/>
            <person name="Javaid M."/>
            <person name="Lee S."/>
            <person name="Li M."/>
            <person name="Ming W."/>
            <person name="Munidasa M."/>
            <person name="Muniz J."/>
            <person name="Nguyen L."/>
            <person name="Hughes D."/>
            <person name="Osuji N."/>
            <person name="Pu L.-L."/>
            <person name="Puazo M."/>
            <person name="Qu C."/>
            <person name="Quiroz J."/>
            <person name="Raj R."/>
            <person name="Weissenberger G."/>
            <person name="Xin Y."/>
            <person name="Zou X."/>
            <person name="Han Y."/>
            <person name="Worley K."/>
            <person name="Muzny D."/>
            <person name="Gibbs R."/>
        </authorList>
    </citation>
    <scope>NUCLEOTIDE SEQUENCE</scope>
    <source>
        <strain evidence="4">Sampled in the wild</strain>
    </source>
</reference>
<dbReference type="SUPFAM" id="SSF54928">
    <property type="entry name" value="RNA-binding domain, RBD"/>
    <property type="match status" value="1"/>
</dbReference>
<dbReference type="EMBL" id="KZ308813">
    <property type="protein sequence ID" value="KAG8234444.1"/>
    <property type="molecule type" value="Genomic_DNA"/>
</dbReference>
<dbReference type="GO" id="GO:0003729">
    <property type="term" value="F:mRNA binding"/>
    <property type="evidence" value="ECO:0007669"/>
    <property type="project" value="TreeGrafter"/>
</dbReference>
<keyword evidence="1 2" id="KW-0694">RNA-binding</keyword>
<dbReference type="InterPro" id="IPR035979">
    <property type="entry name" value="RBD_domain_sf"/>
</dbReference>
<dbReference type="InterPro" id="IPR012677">
    <property type="entry name" value="Nucleotide-bd_a/b_plait_sf"/>
</dbReference>
<gene>
    <name evidence="4" type="ORF">J437_LFUL014190</name>
</gene>
<reference evidence="4" key="1">
    <citation type="submission" date="2013-04" db="EMBL/GenBank/DDBJ databases">
        <authorList>
            <person name="Qu J."/>
            <person name="Murali S.C."/>
            <person name="Bandaranaike D."/>
            <person name="Bellair M."/>
            <person name="Blankenburg K."/>
            <person name="Chao H."/>
            <person name="Dinh H."/>
            <person name="Doddapaneni H."/>
            <person name="Downs B."/>
            <person name="Dugan-Rocha S."/>
            <person name="Elkadiri S."/>
            <person name="Gnanaolivu R.D."/>
            <person name="Hernandez B."/>
            <person name="Javaid M."/>
            <person name="Jayaseelan J.C."/>
            <person name="Lee S."/>
            <person name="Li M."/>
            <person name="Ming W."/>
            <person name="Munidasa M."/>
            <person name="Muniz J."/>
            <person name="Nguyen L."/>
            <person name="Ongeri F."/>
            <person name="Osuji N."/>
            <person name="Pu L.-L."/>
            <person name="Puazo M."/>
            <person name="Qu C."/>
            <person name="Quiroz J."/>
            <person name="Raj R."/>
            <person name="Weissenberger G."/>
            <person name="Xin Y."/>
            <person name="Zou X."/>
            <person name="Han Y."/>
            <person name="Richards S."/>
            <person name="Worley K."/>
            <person name="Muzny D."/>
            <person name="Gibbs R."/>
        </authorList>
    </citation>
    <scope>NUCLEOTIDE SEQUENCE</scope>
    <source>
        <strain evidence="4">Sampled in the wild</strain>
    </source>
</reference>
<evidence type="ECO:0000256" key="1">
    <source>
        <dbReference type="ARBA" id="ARBA00022884"/>
    </source>
</evidence>
<accession>A0A8K0KFS4</accession>
<dbReference type="Pfam" id="PF00076">
    <property type="entry name" value="RRM_1"/>
    <property type="match status" value="1"/>
</dbReference>
<keyword evidence="5" id="KW-1185">Reference proteome</keyword>
<dbReference type="SMART" id="SM00360">
    <property type="entry name" value="RRM"/>
    <property type="match status" value="1"/>
</dbReference>